<dbReference type="Gene3D" id="3.40.50.10490">
    <property type="entry name" value="Glucose-6-phosphate isomerase like protein, domain 1"/>
    <property type="match status" value="1"/>
</dbReference>
<dbReference type="Proteomes" id="UP000345637">
    <property type="component" value="Unassembled WGS sequence"/>
</dbReference>
<dbReference type="PROSITE" id="PS51464">
    <property type="entry name" value="SIS"/>
    <property type="match status" value="1"/>
</dbReference>
<gene>
    <name evidence="2" type="primary">kpsF</name>
    <name evidence="2" type="ORF">NCTC12998_05636</name>
</gene>
<dbReference type="Pfam" id="PF01380">
    <property type="entry name" value="SIS"/>
    <property type="match status" value="1"/>
</dbReference>
<evidence type="ECO:0000313" key="3">
    <source>
        <dbReference type="Proteomes" id="UP000345637"/>
    </source>
</evidence>
<proteinExistence type="predicted"/>
<dbReference type="InterPro" id="IPR001347">
    <property type="entry name" value="SIS_dom"/>
</dbReference>
<evidence type="ECO:0000313" key="2">
    <source>
        <dbReference type="EMBL" id="VFS82511.1"/>
    </source>
</evidence>
<reference evidence="2 3" key="1">
    <citation type="submission" date="2019-03" db="EMBL/GenBank/DDBJ databases">
        <authorList>
            <consortium name="Pathogen Informatics"/>
        </authorList>
    </citation>
    <scope>NUCLEOTIDE SEQUENCE [LARGE SCALE GENOMIC DNA]</scope>
    <source>
        <strain evidence="2 3">NCTC12998</strain>
    </source>
</reference>
<protein>
    <submittedName>
        <fullName evidence="2">Arabinose 5-phosphate isomerase KpsF</fullName>
        <ecNumber evidence="2">5.3.1.13</ecNumber>
    </submittedName>
</protein>
<dbReference type="PANTHER" id="PTHR38418:SF2">
    <property type="entry name" value="SUGAR ISOMERASE, KPSF_GUTQ (AFU_ORTHOLOGUE AFUA_6G08860)"/>
    <property type="match status" value="1"/>
</dbReference>
<dbReference type="InterPro" id="IPR046348">
    <property type="entry name" value="SIS_dom_sf"/>
</dbReference>
<dbReference type="GO" id="GO:0019146">
    <property type="term" value="F:arabinose-5-phosphate isomerase activity"/>
    <property type="evidence" value="ECO:0007669"/>
    <property type="project" value="UniProtKB-EC"/>
</dbReference>
<sequence length="77" mass="8435">MGKPGYIAHKISATLASTGTPSFYLHPAEALHGDLGRVSREDVVILISNSGETTEVINMLPALKANRRAHYCDMWRP</sequence>
<keyword evidence="2" id="KW-0413">Isomerase</keyword>
<dbReference type="SUPFAM" id="SSF53697">
    <property type="entry name" value="SIS domain"/>
    <property type="match status" value="1"/>
</dbReference>
<dbReference type="GO" id="GO:1901135">
    <property type="term" value="P:carbohydrate derivative metabolic process"/>
    <property type="evidence" value="ECO:0007669"/>
    <property type="project" value="InterPro"/>
</dbReference>
<feature type="domain" description="SIS" evidence="1">
    <location>
        <begin position="1"/>
        <end position="77"/>
    </location>
</feature>
<organism evidence="2 3">
    <name type="scientific">Raoultella planticola</name>
    <name type="common">Klebsiella planticola</name>
    <dbReference type="NCBI Taxonomy" id="575"/>
    <lineage>
        <taxon>Bacteria</taxon>
        <taxon>Pseudomonadati</taxon>
        <taxon>Pseudomonadota</taxon>
        <taxon>Gammaproteobacteria</taxon>
        <taxon>Enterobacterales</taxon>
        <taxon>Enterobacteriaceae</taxon>
        <taxon>Klebsiella/Raoultella group</taxon>
        <taxon>Raoultella</taxon>
    </lineage>
</organism>
<dbReference type="AlphaFoldDB" id="A0A485CCX5"/>
<dbReference type="GO" id="GO:0097367">
    <property type="term" value="F:carbohydrate derivative binding"/>
    <property type="evidence" value="ECO:0007669"/>
    <property type="project" value="InterPro"/>
</dbReference>
<accession>A0A485CCX5</accession>
<name>A0A485CCX5_RAOPL</name>
<dbReference type="EC" id="5.3.1.13" evidence="2"/>
<dbReference type="EMBL" id="CAADJE010000026">
    <property type="protein sequence ID" value="VFS82511.1"/>
    <property type="molecule type" value="Genomic_DNA"/>
</dbReference>
<dbReference type="PANTHER" id="PTHR38418">
    <property type="entry name" value="SUGAR ISOMERASE, KPSF/GUTQ (AFU_ORTHOLOGUE AFUA_6G08860)"/>
    <property type="match status" value="1"/>
</dbReference>
<evidence type="ECO:0000259" key="1">
    <source>
        <dbReference type="PROSITE" id="PS51464"/>
    </source>
</evidence>